<dbReference type="PANTHER" id="PTHR43581:SF4">
    <property type="entry name" value="ATP_GTP PHOSPHATASE"/>
    <property type="match status" value="1"/>
</dbReference>
<evidence type="ECO:0000313" key="2">
    <source>
        <dbReference type="EMBL" id="KHD08013.1"/>
    </source>
</evidence>
<evidence type="ECO:0000313" key="3">
    <source>
        <dbReference type="Proteomes" id="UP000030428"/>
    </source>
</evidence>
<feature type="domain" description="ATPase AAA-type core" evidence="1">
    <location>
        <begin position="409"/>
        <end position="668"/>
    </location>
</feature>
<dbReference type="EMBL" id="JSZA02000013">
    <property type="protein sequence ID" value="KHD08013.1"/>
    <property type="molecule type" value="Genomic_DNA"/>
</dbReference>
<dbReference type="Proteomes" id="UP000030428">
    <property type="component" value="Unassembled WGS sequence"/>
</dbReference>
<dbReference type="SUPFAM" id="SSF52540">
    <property type="entry name" value="P-loop containing nucleoside triphosphate hydrolases"/>
    <property type="match status" value="1"/>
</dbReference>
<dbReference type="AlphaFoldDB" id="A0A0A6PBF3"/>
<proteinExistence type="predicted"/>
<organism evidence="2 3">
    <name type="scientific">Candidatus Thiomargarita nelsonii</name>
    <dbReference type="NCBI Taxonomy" id="1003181"/>
    <lineage>
        <taxon>Bacteria</taxon>
        <taxon>Pseudomonadati</taxon>
        <taxon>Pseudomonadota</taxon>
        <taxon>Gammaproteobacteria</taxon>
        <taxon>Thiotrichales</taxon>
        <taxon>Thiotrichaceae</taxon>
        <taxon>Thiomargarita</taxon>
    </lineage>
</organism>
<keyword evidence="3" id="KW-1185">Reference proteome</keyword>
<name>A0A0A6PBF3_9GAMM</name>
<dbReference type="InterPro" id="IPR051396">
    <property type="entry name" value="Bact_Antivir_Def_Nuclease"/>
</dbReference>
<dbReference type="Gene3D" id="3.40.50.300">
    <property type="entry name" value="P-loop containing nucleotide triphosphate hydrolases"/>
    <property type="match status" value="1"/>
</dbReference>
<dbReference type="GO" id="GO:0005524">
    <property type="term" value="F:ATP binding"/>
    <property type="evidence" value="ECO:0007669"/>
    <property type="project" value="InterPro"/>
</dbReference>
<comment type="caution">
    <text evidence="2">The sequence shown here is derived from an EMBL/GenBank/DDBJ whole genome shotgun (WGS) entry which is preliminary data.</text>
</comment>
<evidence type="ECO:0000259" key="1">
    <source>
        <dbReference type="Pfam" id="PF13304"/>
    </source>
</evidence>
<dbReference type="PANTHER" id="PTHR43581">
    <property type="entry name" value="ATP/GTP PHOSPHATASE"/>
    <property type="match status" value="1"/>
</dbReference>
<gene>
    <name evidence="2" type="ORF">PN36_04655</name>
</gene>
<dbReference type="InterPro" id="IPR003959">
    <property type="entry name" value="ATPase_AAA_core"/>
</dbReference>
<reference evidence="2 3" key="1">
    <citation type="journal article" date="2016" name="Front. Microbiol.">
        <title>Single-Cell (Meta-)Genomics of a Dimorphic Candidatus Thiomargarita nelsonii Reveals Genomic Plasticity.</title>
        <authorList>
            <person name="Flood B.E."/>
            <person name="Fliss P."/>
            <person name="Jones D.S."/>
            <person name="Dick G.J."/>
            <person name="Jain S."/>
            <person name="Kaster A.K."/>
            <person name="Winkel M."/>
            <person name="Mussmann M."/>
            <person name="Bailey J."/>
        </authorList>
    </citation>
    <scope>NUCLEOTIDE SEQUENCE [LARGE SCALE GENOMIC DNA]</scope>
    <source>
        <strain evidence="2">Hydrate Ridge</strain>
    </source>
</reference>
<sequence>MAEDNRQFDANKKQVSLKNLYLDPNNFRLIHEPNYVEVSEQSFKDKSVQHRTSQLLVGHKNRNIQDIIDSFKANDYLPVDQIQVRPLDAREYLVVEGNRRVATLKYLQSEYEQNAIDIGKLNSDIFSKVPIVLYTDSDEMHHLTLMALKHISGNKKWGEWNQAKLLEKMHSTHGLSEKDICKRVAISKVELRRSLRALSFLQQYHDSDYGDQFKEDKFPIFREIVRNAALKDWLEWDDGQYKSQNAQNSGFLFSLISTEPLENEDDEGSVSYADAHLEPALVTRDDIRLLSQIINDEKAIEQLKLTRDINAAYRSSNQMFREHQQAAIKSISNEIDTLGQMVIQGDSLPDLESALGRLQSIINRAKASNLAGVEQKTVFHDRIDAHFSELLVSNYKRLQDLRISKLSRINLFTGINNSGKTTLLEAIYLLCRQNDFFGLLEVIRRRGKIAEDRINPEWFIEQIPPEIDISGQFDKAKSTVQIKHYKEENNQIDKSFYLESVEISSRYAENSLKSLTRIFKGRERETQADRIKILCPSVFSSPFFLNEPHRYAQFHYKSVQSKSLPKIVEFIREKVIGTVEDIRLADEMQRFLVTDRVFKETLDLTGYGEGLQRIFFISLLFASAQNGIILIDEFENAIHTELIAKFAGFIDELSKLFNTQVFLTSHSKECIDAFVKNITEINELSACALVENEDRIVAREFTGKEFRRLVEAGNVDLRRAK</sequence>
<dbReference type="Pfam" id="PF13304">
    <property type="entry name" value="AAA_21"/>
    <property type="match status" value="1"/>
</dbReference>
<accession>A0A0A6PBF3</accession>
<dbReference type="InterPro" id="IPR027417">
    <property type="entry name" value="P-loop_NTPase"/>
</dbReference>
<dbReference type="GO" id="GO:0016887">
    <property type="term" value="F:ATP hydrolysis activity"/>
    <property type="evidence" value="ECO:0007669"/>
    <property type="project" value="InterPro"/>
</dbReference>
<protein>
    <recommendedName>
        <fullName evidence="1">ATPase AAA-type core domain-containing protein</fullName>
    </recommendedName>
</protein>